<dbReference type="GO" id="GO:0030295">
    <property type="term" value="F:protein kinase activator activity"/>
    <property type="evidence" value="ECO:0007669"/>
    <property type="project" value="TreeGrafter"/>
</dbReference>
<dbReference type="CDD" id="cd06225">
    <property type="entry name" value="HAMP"/>
    <property type="match status" value="1"/>
</dbReference>
<evidence type="ECO:0000313" key="21">
    <source>
        <dbReference type="EMBL" id="SCY02767.1"/>
    </source>
</evidence>
<dbReference type="InterPro" id="IPR003660">
    <property type="entry name" value="HAMP_dom"/>
</dbReference>
<protein>
    <recommendedName>
        <fullName evidence="4">histidine kinase</fullName>
        <ecNumber evidence="4">2.7.13.3</ecNumber>
    </recommendedName>
</protein>
<dbReference type="AlphaFoldDB" id="A0A1G5CKD1"/>
<dbReference type="SUPFAM" id="SSF55874">
    <property type="entry name" value="ATPase domain of HSP90 chaperone/DNA topoisomerase II/histidine kinase"/>
    <property type="match status" value="1"/>
</dbReference>
<dbReference type="RefSeq" id="WP_207647862.1">
    <property type="nucleotide sequence ID" value="NZ_FMUS01000003.1"/>
</dbReference>
<dbReference type="SUPFAM" id="SSF158472">
    <property type="entry name" value="HAMP domain-like"/>
    <property type="match status" value="1"/>
</dbReference>
<dbReference type="SMART" id="SM00387">
    <property type="entry name" value="HATPase_c"/>
    <property type="match status" value="1"/>
</dbReference>
<dbReference type="GO" id="GO:0000155">
    <property type="term" value="F:phosphorelay sensor kinase activity"/>
    <property type="evidence" value="ECO:0007669"/>
    <property type="project" value="InterPro"/>
</dbReference>
<dbReference type="PANTHER" id="PTHR42878">
    <property type="entry name" value="TWO-COMPONENT HISTIDINE KINASE"/>
    <property type="match status" value="1"/>
</dbReference>
<evidence type="ECO:0000313" key="22">
    <source>
        <dbReference type="Proteomes" id="UP000198636"/>
    </source>
</evidence>
<dbReference type="InterPro" id="IPR003594">
    <property type="entry name" value="HATPase_dom"/>
</dbReference>
<dbReference type="GO" id="GO:0006355">
    <property type="term" value="P:regulation of DNA-templated transcription"/>
    <property type="evidence" value="ECO:0007669"/>
    <property type="project" value="InterPro"/>
</dbReference>
<dbReference type="InterPro" id="IPR000014">
    <property type="entry name" value="PAS"/>
</dbReference>
<evidence type="ECO:0000256" key="8">
    <source>
        <dbReference type="ARBA" id="ARBA00022692"/>
    </source>
</evidence>
<evidence type="ECO:0000256" key="12">
    <source>
        <dbReference type="ARBA" id="ARBA00022989"/>
    </source>
</evidence>
<keyword evidence="5" id="KW-1003">Cell membrane</keyword>
<dbReference type="FunFam" id="1.10.287.130:FF:000001">
    <property type="entry name" value="Two-component sensor histidine kinase"/>
    <property type="match status" value="1"/>
</dbReference>
<dbReference type="InterPro" id="IPR004358">
    <property type="entry name" value="Sig_transdc_His_kin-like_C"/>
</dbReference>
<keyword evidence="12 16" id="KW-1133">Transmembrane helix</keyword>
<evidence type="ECO:0000256" key="6">
    <source>
        <dbReference type="ARBA" id="ARBA00022553"/>
    </source>
</evidence>
<dbReference type="GO" id="GO:0045121">
    <property type="term" value="C:membrane raft"/>
    <property type="evidence" value="ECO:0007669"/>
    <property type="project" value="UniProtKB-SubCell"/>
</dbReference>
<evidence type="ECO:0000256" key="9">
    <source>
        <dbReference type="ARBA" id="ARBA00022741"/>
    </source>
</evidence>
<keyword evidence="13" id="KW-0902">Two-component regulatory system</keyword>
<dbReference type="InterPro" id="IPR036097">
    <property type="entry name" value="HisK_dim/P_sf"/>
</dbReference>
<dbReference type="FunFam" id="3.30.565.10:FF:000023">
    <property type="entry name" value="PAS domain-containing sensor histidine kinase"/>
    <property type="match status" value="1"/>
</dbReference>
<dbReference type="Gene3D" id="6.10.340.10">
    <property type="match status" value="1"/>
</dbReference>
<dbReference type="InterPro" id="IPR000700">
    <property type="entry name" value="PAS-assoc_C"/>
</dbReference>
<dbReference type="SUPFAM" id="SSF47384">
    <property type="entry name" value="Homodimeric domain of signal transducing histidine kinase"/>
    <property type="match status" value="1"/>
</dbReference>
<keyword evidence="10" id="KW-0418">Kinase</keyword>
<dbReference type="SMART" id="SM00388">
    <property type="entry name" value="HisKA"/>
    <property type="match status" value="1"/>
</dbReference>
<dbReference type="SMART" id="SM00091">
    <property type="entry name" value="PAS"/>
    <property type="match status" value="1"/>
</dbReference>
<keyword evidence="7" id="KW-0808">Transferase</keyword>
<gene>
    <name evidence="21" type="ORF">SAMN03080606_00688</name>
</gene>
<dbReference type="SUPFAM" id="SSF55785">
    <property type="entry name" value="PYP-like sensor domain (PAS domain)"/>
    <property type="match status" value="1"/>
</dbReference>
<evidence type="ECO:0000256" key="4">
    <source>
        <dbReference type="ARBA" id="ARBA00012438"/>
    </source>
</evidence>
<dbReference type="PROSITE" id="PS50109">
    <property type="entry name" value="HIS_KIN"/>
    <property type="match status" value="1"/>
</dbReference>
<dbReference type="PRINTS" id="PR00344">
    <property type="entry name" value="BCTRLSENSOR"/>
</dbReference>
<dbReference type="GO" id="GO:0005524">
    <property type="term" value="F:ATP binding"/>
    <property type="evidence" value="ECO:0007669"/>
    <property type="project" value="UniProtKB-KW"/>
</dbReference>
<keyword evidence="11" id="KW-0067">ATP-binding</keyword>
<accession>A0A1G5CKD1</accession>
<keyword evidence="14 16" id="KW-0472">Membrane</keyword>
<evidence type="ECO:0000256" key="14">
    <source>
        <dbReference type="ARBA" id="ARBA00023136"/>
    </source>
</evidence>
<dbReference type="InterPro" id="IPR035965">
    <property type="entry name" value="PAS-like_dom_sf"/>
</dbReference>
<dbReference type="STRING" id="1120976.SAMN03080606_00688"/>
<evidence type="ECO:0000259" key="20">
    <source>
        <dbReference type="PROSITE" id="PS50885"/>
    </source>
</evidence>
<dbReference type="InterPro" id="IPR036890">
    <property type="entry name" value="HATPase_C_sf"/>
</dbReference>
<dbReference type="Gene3D" id="3.30.450.20">
    <property type="entry name" value="PAS domain"/>
    <property type="match status" value="1"/>
</dbReference>
<organism evidence="21 22">
    <name type="scientific">Alkaliphilus peptidifermentans DSM 18978</name>
    <dbReference type="NCBI Taxonomy" id="1120976"/>
    <lineage>
        <taxon>Bacteria</taxon>
        <taxon>Bacillati</taxon>
        <taxon>Bacillota</taxon>
        <taxon>Clostridia</taxon>
        <taxon>Peptostreptococcales</taxon>
        <taxon>Natronincolaceae</taxon>
        <taxon>Alkaliphilus</taxon>
    </lineage>
</organism>
<comment type="subcellular location">
    <subcellularLocation>
        <location evidence="2">Cell membrane</location>
    </subcellularLocation>
    <subcellularLocation>
        <location evidence="3">Membrane raft</location>
        <topology evidence="3">Multi-pass membrane protein</topology>
    </subcellularLocation>
</comment>
<dbReference type="PROSITE" id="PS50113">
    <property type="entry name" value="PAC"/>
    <property type="match status" value="1"/>
</dbReference>
<evidence type="ECO:0000259" key="19">
    <source>
        <dbReference type="PROSITE" id="PS50113"/>
    </source>
</evidence>
<evidence type="ECO:0000256" key="15">
    <source>
        <dbReference type="SAM" id="Coils"/>
    </source>
</evidence>
<dbReference type="NCBIfam" id="TIGR00229">
    <property type="entry name" value="sensory_box"/>
    <property type="match status" value="1"/>
</dbReference>
<dbReference type="GO" id="GO:0000156">
    <property type="term" value="F:phosphorelay response regulator activity"/>
    <property type="evidence" value="ECO:0007669"/>
    <property type="project" value="TreeGrafter"/>
</dbReference>
<dbReference type="Pfam" id="PF00989">
    <property type="entry name" value="PAS"/>
    <property type="match status" value="1"/>
</dbReference>
<feature type="transmembrane region" description="Helical" evidence="16">
    <location>
        <begin position="181"/>
        <end position="203"/>
    </location>
</feature>
<dbReference type="Gene3D" id="1.10.287.130">
    <property type="match status" value="1"/>
</dbReference>
<evidence type="ECO:0000259" key="18">
    <source>
        <dbReference type="PROSITE" id="PS50112"/>
    </source>
</evidence>
<keyword evidence="6" id="KW-0597">Phosphoprotein</keyword>
<dbReference type="EMBL" id="FMUS01000003">
    <property type="protein sequence ID" value="SCY02767.1"/>
    <property type="molecule type" value="Genomic_DNA"/>
</dbReference>
<feature type="domain" description="PAC" evidence="19">
    <location>
        <begin position="338"/>
        <end position="391"/>
    </location>
</feature>
<dbReference type="PANTHER" id="PTHR42878:SF7">
    <property type="entry name" value="SENSOR HISTIDINE KINASE GLRK"/>
    <property type="match status" value="1"/>
</dbReference>
<dbReference type="Gene3D" id="3.30.565.10">
    <property type="entry name" value="Histidine kinase-like ATPase, C-terminal domain"/>
    <property type="match status" value="1"/>
</dbReference>
<feature type="domain" description="Histidine kinase" evidence="17">
    <location>
        <begin position="395"/>
        <end position="616"/>
    </location>
</feature>
<reference evidence="21 22" key="1">
    <citation type="submission" date="2016-10" db="EMBL/GenBank/DDBJ databases">
        <authorList>
            <person name="de Groot N.N."/>
        </authorList>
    </citation>
    <scope>NUCLEOTIDE SEQUENCE [LARGE SCALE GENOMIC DNA]</scope>
    <source>
        <strain evidence="21 22">DSM 18978</strain>
    </source>
</reference>
<keyword evidence="15" id="KW-0175">Coiled coil</keyword>
<evidence type="ECO:0000259" key="17">
    <source>
        <dbReference type="PROSITE" id="PS50109"/>
    </source>
</evidence>
<dbReference type="InterPro" id="IPR005467">
    <property type="entry name" value="His_kinase_dom"/>
</dbReference>
<dbReference type="InterPro" id="IPR013767">
    <property type="entry name" value="PAS_fold"/>
</dbReference>
<evidence type="ECO:0000256" key="1">
    <source>
        <dbReference type="ARBA" id="ARBA00000085"/>
    </source>
</evidence>
<dbReference type="CDD" id="cd00082">
    <property type="entry name" value="HisKA"/>
    <property type="match status" value="1"/>
</dbReference>
<feature type="domain" description="PAS" evidence="18">
    <location>
        <begin position="266"/>
        <end position="349"/>
    </location>
</feature>
<dbReference type="EC" id="2.7.13.3" evidence="4"/>
<evidence type="ECO:0000256" key="11">
    <source>
        <dbReference type="ARBA" id="ARBA00022840"/>
    </source>
</evidence>
<dbReference type="GO" id="GO:0007234">
    <property type="term" value="P:osmosensory signaling via phosphorelay pathway"/>
    <property type="evidence" value="ECO:0007669"/>
    <property type="project" value="TreeGrafter"/>
</dbReference>
<dbReference type="GO" id="GO:0005886">
    <property type="term" value="C:plasma membrane"/>
    <property type="evidence" value="ECO:0007669"/>
    <property type="project" value="UniProtKB-SubCell"/>
</dbReference>
<dbReference type="Pfam" id="PF02518">
    <property type="entry name" value="HATPase_c"/>
    <property type="match status" value="1"/>
</dbReference>
<comment type="catalytic activity">
    <reaction evidence="1">
        <text>ATP + protein L-histidine = ADP + protein N-phospho-L-histidine.</text>
        <dbReference type="EC" id="2.7.13.3"/>
    </reaction>
</comment>
<keyword evidence="8 16" id="KW-0812">Transmembrane</keyword>
<evidence type="ECO:0000256" key="13">
    <source>
        <dbReference type="ARBA" id="ARBA00023012"/>
    </source>
</evidence>
<keyword evidence="22" id="KW-1185">Reference proteome</keyword>
<dbReference type="SMART" id="SM00304">
    <property type="entry name" value="HAMP"/>
    <property type="match status" value="1"/>
</dbReference>
<dbReference type="CDD" id="cd00130">
    <property type="entry name" value="PAS"/>
    <property type="match status" value="1"/>
</dbReference>
<evidence type="ECO:0000256" key="16">
    <source>
        <dbReference type="SAM" id="Phobius"/>
    </source>
</evidence>
<feature type="coiled-coil region" evidence="15">
    <location>
        <begin position="423"/>
        <end position="450"/>
    </location>
</feature>
<dbReference type="Proteomes" id="UP000198636">
    <property type="component" value="Unassembled WGS sequence"/>
</dbReference>
<proteinExistence type="predicted"/>
<dbReference type="InterPro" id="IPR003661">
    <property type="entry name" value="HisK_dim/P_dom"/>
</dbReference>
<dbReference type="PROSITE" id="PS50885">
    <property type="entry name" value="HAMP"/>
    <property type="match status" value="1"/>
</dbReference>
<dbReference type="Pfam" id="PF00512">
    <property type="entry name" value="HisKA"/>
    <property type="match status" value="1"/>
</dbReference>
<dbReference type="Pfam" id="PF00672">
    <property type="entry name" value="HAMP"/>
    <property type="match status" value="1"/>
</dbReference>
<sequence>MKKSIKAKMLMIFILIFTILATNSIWAIINFNRLNNSIDNIMESNYRTIVAAQNMIVALERQDSAELTQMFTVDGSAEKIFLENEKEFIKWLARAEDNITEIGEADILIIINEMYTQYIKQFNELIRIQTNDGPGAARDYYYNEILPVFESTKEECRNLLNLNQNAMLDRRDRAKAIGKNASYSTILLSIITILIGLILAIYISNKMIKPIYNLIEKIKGITEGDYSQQLDIDSSDEIGELAREFNTMTRKLESYEVLNIKKLMKEKQKAEAIVESISDGIIVTDENNKILLVNRAAEKGLGIREKEVLNRHFLETIKREEIFQMIDEVKNSEDIKSYKKYINITVTTDEKTRHYRINVRPIMDKDGDNVGVVTLMQDITKLKEIDDMKSDFVSTVSHEFRTPLTSISMAAGLLLDKTSGEINENQAELLEAIIEDNERLKNLVSDLLDLSKFESGKVTMDIELQDINEMIEYAVKQFRQRAKDRNISLEIDVKENMPKVNADFNKISWVLTNLVGNALRYTPRDGSGKIVIKAKETANKILVSVADNGKGIAEEYQERIFSKFIQVKDDNGDEKGGTGLGLAISKEIINAHGGEIWVDSKLGDGSIFYFSLYVGT</sequence>
<feature type="domain" description="HAMP" evidence="20">
    <location>
        <begin position="205"/>
        <end position="257"/>
    </location>
</feature>
<name>A0A1G5CKD1_9FIRM</name>
<evidence type="ECO:0000256" key="2">
    <source>
        <dbReference type="ARBA" id="ARBA00004236"/>
    </source>
</evidence>
<dbReference type="InterPro" id="IPR050351">
    <property type="entry name" value="BphY/WalK/GraS-like"/>
</dbReference>
<keyword evidence="9" id="KW-0547">Nucleotide-binding</keyword>
<evidence type="ECO:0000256" key="5">
    <source>
        <dbReference type="ARBA" id="ARBA00022475"/>
    </source>
</evidence>
<evidence type="ECO:0000256" key="10">
    <source>
        <dbReference type="ARBA" id="ARBA00022777"/>
    </source>
</evidence>
<evidence type="ECO:0000256" key="3">
    <source>
        <dbReference type="ARBA" id="ARBA00004314"/>
    </source>
</evidence>
<evidence type="ECO:0000256" key="7">
    <source>
        <dbReference type="ARBA" id="ARBA00022679"/>
    </source>
</evidence>
<dbReference type="PROSITE" id="PS50112">
    <property type="entry name" value="PAS"/>
    <property type="match status" value="1"/>
</dbReference>